<evidence type="ECO:0000313" key="3">
    <source>
        <dbReference type="Proteomes" id="UP000008744"/>
    </source>
</evidence>
<feature type="region of interest" description="Disordered" evidence="1">
    <location>
        <begin position="1"/>
        <end position="32"/>
    </location>
</feature>
<dbReference type="Proteomes" id="UP000008744">
    <property type="component" value="Unassembled WGS sequence"/>
</dbReference>
<dbReference type="PhylomeDB" id="B4HCJ8"/>
<protein>
    <submittedName>
        <fullName evidence="2">GL20126</fullName>
    </submittedName>
</protein>
<dbReference type="AlphaFoldDB" id="B4HCJ8"/>
<keyword evidence="3" id="KW-1185">Reference proteome</keyword>
<proteinExistence type="predicted"/>
<gene>
    <name evidence="2" type="primary">Dper\GL20126</name>
    <name evidence="2" type="ORF">Dper_GL20126</name>
</gene>
<evidence type="ECO:0000313" key="2">
    <source>
        <dbReference type="EMBL" id="EDW27193.1"/>
    </source>
</evidence>
<reference evidence="2 3" key="1">
    <citation type="journal article" date="2007" name="Nature">
        <title>Evolution of genes and genomes on the Drosophila phylogeny.</title>
        <authorList>
            <consortium name="Drosophila 12 Genomes Consortium"/>
            <person name="Clark A.G."/>
            <person name="Eisen M.B."/>
            <person name="Smith D.R."/>
            <person name="Bergman C.M."/>
            <person name="Oliver B."/>
            <person name="Markow T.A."/>
            <person name="Kaufman T.C."/>
            <person name="Kellis M."/>
            <person name="Gelbart W."/>
            <person name="Iyer V.N."/>
            <person name="Pollard D.A."/>
            <person name="Sackton T.B."/>
            <person name="Larracuente A.M."/>
            <person name="Singh N.D."/>
            <person name="Abad J.P."/>
            <person name="Abt D.N."/>
            <person name="Adryan B."/>
            <person name="Aguade M."/>
            <person name="Akashi H."/>
            <person name="Anderson W.W."/>
            <person name="Aquadro C.F."/>
            <person name="Ardell D.H."/>
            <person name="Arguello R."/>
            <person name="Artieri C.G."/>
            <person name="Barbash D.A."/>
            <person name="Barker D."/>
            <person name="Barsanti P."/>
            <person name="Batterham P."/>
            <person name="Batzoglou S."/>
            <person name="Begun D."/>
            <person name="Bhutkar A."/>
            <person name="Blanco E."/>
            <person name="Bosak S.A."/>
            <person name="Bradley R.K."/>
            <person name="Brand A.D."/>
            <person name="Brent M.R."/>
            <person name="Brooks A.N."/>
            <person name="Brown R.H."/>
            <person name="Butlin R.K."/>
            <person name="Caggese C."/>
            <person name="Calvi B.R."/>
            <person name="Bernardo de Carvalho A."/>
            <person name="Caspi A."/>
            <person name="Castrezana S."/>
            <person name="Celniker S.E."/>
            <person name="Chang J.L."/>
            <person name="Chapple C."/>
            <person name="Chatterji S."/>
            <person name="Chinwalla A."/>
            <person name="Civetta A."/>
            <person name="Clifton S.W."/>
            <person name="Comeron J.M."/>
            <person name="Costello J.C."/>
            <person name="Coyne J.A."/>
            <person name="Daub J."/>
            <person name="David R.G."/>
            <person name="Delcher A.L."/>
            <person name="Delehaunty K."/>
            <person name="Do C.B."/>
            <person name="Ebling H."/>
            <person name="Edwards K."/>
            <person name="Eickbush T."/>
            <person name="Evans J.D."/>
            <person name="Filipski A."/>
            <person name="Findeiss S."/>
            <person name="Freyhult E."/>
            <person name="Fulton L."/>
            <person name="Fulton R."/>
            <person name="Garcia A.C."/>
            <person name="Gardiner A."/>
            <person name="Garfield D.A."/>
            <person name="Garvin B.E."/>
            <person name="Gibson G."/>
            <person name="Gilbert D."/>
            <person name="Gnerre S."/>
            <person name="Godfrey J."/>
            <person name="Good R."/>
            <person name="Gotea V."/>
            <person name="Gravely B."/>
            <person name="Greenberg A.J."/>
            <person name="Griffiths-Jones S."/>
            <person name="Gross S."/>
            <person name="Guigo R."/>
            <person name="Gustafson E.A."/>
            <person name="Haerty W."/>
            <person name="Hahn M.W."/>
            <person name="Halligan D.L."/>
            <person name="Halpern A.L."/>
            <person name="Halter G.M."/>
            <person name="Han M.V."/>
            <person name="Heger A."/>
            <person name="Hillier L."/>
            <person name="Hinrichs A.S."/>
            <person name="Holmes I."/>
            <person name="Hoskins R.A."/>
            <person name="Hubisz M.J."/>
            <person name="Hultmark D."/>
            <person name="Huntley M.A."/>
            <person name="Jaffe D.B."/>
            <person name="Jagadeeshan S."/>
            <person name="Jeck W.R."/>
            <person name="Johnson J."/>
            <person name="Jones C.D."/>
            <person name="Jordan W.C."/>
            <person name="Karpen G.H."/>
            <person name="Kataoka E."/>
            <person name="Keightley P.D."/>
            <person name="Kheradpour P."/>
            <person name="Kirkness E.F."/>
            <person name="Koerich L.B."/>
            <person name="Kristiansen K."/>
            <person name="Kudrna D."/>
            <person name="Kulathinal R.J."/>
            <person name="Kumar S."/>
            <person name="Kwok R."/>
            <person name="Lander E."/>
            <person name="Langley C.H."/>
            <person name="Lapoint R."/>
            <person name="Lazzaro B.P."/>
            <person name="Lee S.J."/>
            <person name="Levesque L."/>
            <person name="Li R."/>
            <person name="Lin C.F."/>
            <person name="Lin M.F."/>
            <person name="Lindblad-Toh K."/>
            <person name="Llopart A."/>
            <person name="Long M."/>
            <person name="Low L."/>
            <person name="Lozovsky E."/>
            <person name="Lu J."/>
            <person name="Luo M."/>
            <person name="Machado C.A."/>
            <person name="Makalowski W."/>
            <person name="Marzo M."/>
            <person name="Matsuda M."/>
            <person name="Matzkin L."/>
            <person name="McAllister B."/>
            <person name="McBride C.S."/>
            <person name="McKernan B."/>
            <person name="McKernan K."/>
            <person name="Mendez-Lago M."/>
            <person name="Minx P."/>
            <person name="Mollenhauer M.U."/>
            <person name="Montooth K."/>
            <person name="Mount S.M."/>
            <person name="Mu X."/>
            <person name="Myers E."/>
            <person name="Negre B."/>
            <person name="Newfeld S."/>
            <person name="Nielsen R."/>
            <person name="Noor M.A."/>
            <person name="O'Grady P."/>
            <person name="Pachter L."/>
            <person name="Papaceit M."/>
            <person name="Parisi M.J."/>
            <person name="Parisi M."/>
            <person name="Parts L."/>
            <person name="Pedersen J.S."/>
            <person name="Pesole G."/>
            <person name="Phillippy A.M."/>
            <person name="Ponting C.P."/>
            <person name="Pop M."/>
            <person name="Porcelli D."/>
            <person name="Powell J.R."/>
            <person name="Prohaska S."/>
            <person name="Pruitt K."/>
            <person name="Puig M."/>
            <person name="Quesneville H."/>
            <person name="Ram K.R."/>
            <person name="Rand D."/>
            <person name="Rasmussen M.D."/>
            <person name="Reed L.K."/>
            <person name="Reenan R."/>
            <person name="Reily A."/>
            <person name="Remington K.A."/>
            <person name="Rieger T.T."/>
            <person name="Ritchie M.G."/>
            <person name="Robin C."/>
            <person name="Rogers Y.H."/>
            <person name="Rohde C."/>
            <person name="Rozas J."/>
            <person name="Rubenfield M.J."/>
            <person name="Ruiz A."/>
            <person name="Russo S."/>
            <person name="Salzberg S.L."/>
            <person name="Sanchez-Gracia A."/>
            <person name="Saranga D.J."/>
            <person name="Sato H."/>
            <person name="Schaeffer S.W."/>
            <person name="Schatz M.C."/>
            <person name="Schlenke T."/>
            <person name="Schwartz R."/>
            <person name="Segarra C."/>
            <person name="Singh R.S."/>
            <person name="Sirot L."/>
            <person name="Sirota M."/>
            <person name="Sisneros N.B."/>
            <person name="Smith C.D."/>
            <person name="Smith T.F."/>
            <person name="Spieth J."/>
            <person name="Stage D.E."/>
            <person name="Stark A."/>
            <person name="Stephan W."/>
            <person name="Strausberg R.L."/>
            <person name="Strempel S."/>
            <person name="Sturgill D."/>
            <person name="Sutton G."/>
            <person name="Sutton G.G."/>
            <person name="Tao W."/>
            <person name="Teichmann S."/>
            <person name="Tobari Y.N."/>
            <person name="Tomimura Y."/>
            <person name="Tsolas J.M."/>
            <person name="Valente V.L."/>
            <person name="Venter E."/>
            <person name="Venter J.C."/>
            <person name="Vicario S."/>
            <person name="Vieira F.G."/>
            <person name="Vilella A.J."/>
            <person name="Villasante A."/>
            <person name="Walenz B."/>
            <person name="Wang J."/>
            <person name="Wasserman M."/>
            <person name="Watts T."/>
            <person name="Wilson D."/>
            <person name="Wilson R.K."/>
            <person name="Wing R.A."/>
            <person name="Wolfner M.F."/>
            <person name="Wong A."/>
            <person name="Wong G.K."/>
            <person name="Wu C.I."/>
            <person name="Wu G."/>
            <person name="Yamamoto D."/>
            <person name="Yang H.P."/>
            <person name="Yang S.P."/>
            <person name="Yorke J.A."/>
            <person name="Yoshida K."/>
            <person name="Zdobnov E."/>
            <person name="Zhang P."/>
            <person name="Zhang Y."/>
            <person name="Zimin A.V."/>
            <person name="Baldwin J."/>
            <person name="Abdouelleil A."/>
            <person name="Abdulkadir J."/>
            <person name="Abebe A."/>
            <person name="Abera B."/>
            <person name="Abreu J."/>
            <person name="Acer S.C."/>
            <person name="Aftuck L."/>
            <person name="Alexander A."/>
            <person name="An P."/>
            <person name="Anderson E."/>
            <person name="Anderson S."/>
            <person name="Arachi H."/>
            <person name="Azer M."/>
            <person name="Bachantsang P."/>
            <person name="Barry A."/>
            <person name="Bayul T."/>
            <person name="Berlin A."/>
            <person name="Bessette D."/>
            <person name="Bloom T."/>
            <person name="Blye J."/>
            <person name="Boguslavskiy L."/>
            <person name="Bonnet C."/>
            <person name="Boukhgalter B."/>
            <person name="Bourzgui I."/>
            <person name="Brown A."/>
            <person name="Cahill P."/>
            <person name="Channer S."/>
            <person name="Cheshatsang Y."/>
            <person name="Chuda L."/>
            <person name="Citroen M."/>
            <person name="Collymore A."/>
            <person name="Cooke P."/>
            <person name="Costello M."/>
            <person name="D'Aco K."/>
            <person name="Daza R."/>
            <person name="De Haan G."/>
            <person name="DeGray S."/>
            <person name="DeMaso C."/>
            <person name="Dhargay N."/>
            <person name="Dooley K."/>
            <person name="Dooley E."/>
            <person name="Doricent M."/>
            <person name="Dorje P."/>
            <person name="Dorjee K."/>
            <person name="Dupes A."/>
            <person name="Elong R."/>
            <person name="Falk J."/>
            <person name="Farina A."/>
            <person name="Faro S."/>
            <person name="Ferguson D."/>
            <person name="Fisher S."/>
            <person name="Foley C.D."/>
            <person name="Franke A."/>
            <person name="Friedrich D."/>
            <person name="Gadbois L."/>
            <person name="Gearin G."/>
            <person name="Gearin C.R."/>
            <person name="Giannoukos G."/>
            <person name="Goode T."/>
            <person name="Graham J."/>
            <person name="Grandbois E."/>
            <person name="Grewal S."/>
            <person name="Gyaltsen K."/>
            <person name="Hafez N."/>
            <person name="Hagos B."/>
            <person name="Hall J."/>
            <person name="Henson C."/>
            <person name="Hollinger A."/>
            <person name="Honan T."/>
            <person name="Huard M.D."/>
            <person name="Hughes L."/>
            <person name="Hurhula B."/>
            <person name="Husby M.E."/>
            <person name="Kamat A."/>
            <person name="Kanga B."/>
            <person name="Kashin S."/>
            <person name="Khazanovich D."/>
            <person name="Kisner P."/>
            <person name="Lance K."/>
            <person name="Lara M."/>
            <person name="Lee W."/>
            <person name="Lennon N."/>
            <person name="Letendre F."/>
            <person name="LeVine R."/>
            <person name="Lipovsky A."/>
            <person name="Liu X."/>
            <person name="Liu J."/>
            <person name="Liu S."/>
            <person name="Lokyitsang T."/>
            <person name="Lokyitsang Y."/>
            <person name="Lubonja R."/>
            <person name="Lui A."/>
            <person name="MacDonald P."/>
            <person name="Magnisalis V."/>
            <person name="Maru K."/>
            <person name="Matthews C."/>
            <person name="McCusker W."/>
            <person name="McDonough S."/>
            <person name="Mehta T."/>
            <person name="Meldrim J."/>
            <person name="Meneus L."/>
            <person name="Mihai O."/>
            <person name="Mihalev A."/>
            <person name="Mihova T."/>
            <person name="Mittelman R."/>
            <person name="Mlenga V."/>
            <person name="Montmayeur A."/>
            <person name="Mulrain L."/>
            <person name="Navidi A."/>
            <person name="Naylor J."/>
            <person name="Negash T."/>
            <person name="Nguyen T."/>
            <person name="Nguyen N."/>
            <person name="Nicol R."/>
            <person name="Norbu C."/>
            <person name="Norbu N."/>
            <person name="Novod N."/>
            <person name="O'Neill B."/>
            <person name="Osman S."/>
            <person name="Markiewicz E."/>
            <person name="Oyono O.L."/>
            <person name="Patti C."/>
            <person name="Phunkhang P."/>
            <person name="Pierre F."/>
            <person name="Priest M."/>
            <person name="Raghuraman S."/>
            <person name="Rege F."/>
            <person name="Reyes R."/>
            <person name="Rise C."/>
            <person name="Rogov P."/>
            <person name="Ross K."/>
            <person name="Ryan E."/>
            <person name="Settipalli S."/>
            <person name="Shea T."/>
            <person name="Sherpa N."/>
            <person name="Shi L."/>
            <person name="Shih D."/>
            <person name="Sparrow T."/>
            <person name="Spaulding J."/>
            <person name="Stalker J."/>
            <person name="Stange-Thomann N."/>
            <person name="Stavropoulos S."/>
            <person name="Stone C."/>
            <person name="Strader C."/>
            <person name="Tesfaye S."/>
            <person name="Thomson T."/>
            <person name="Thoulutsang Y."/>
            <person name="Thoulutsang D."/>
            <person name="Topham K."/>
            <person name="Topping I."/>
            <person name="Tsamla T."/>
            <person name="Vassiliev H."/>
            <person name="Vo A."/>
            <person name="Wangchuk T."/>
            <person name="Wangdi T."/>
            <person name="Weiand M."/>
            <person name="Wilkinson J."/>
            <person name="Wilson A."/>
            <person name="Yadav S."/>
            <person name="Young G."/>
            <person name="Yu Q."/>
            <person name="Zembek L."/>
            <person name="Zhong D."/>
            <person name="Zimmer A."/>
            <person name="Zwirko Z."/>
            <person name="Jaffe D.B."/>
            <person name="Alvarez P."/>
            <person name="Brockman W."/>
            <person name="Butler J."/>
            <person name="Chin C."/>
            <person name="Gnerre S."/>
            <person name="Grabherr M."/>
            <person name="Kleber M."/>
            <person name="Mauceli E."/>
            <person name="MacCallum I."/>
        </authorList>
    </citation>
    <scope>NUCLEOTIDE SEQUENCE [LARGE SCALE GENOMIC DNA]</scope>
    <source>
        <strain evidence="3">MSH-3 / Tucson 14011-0111.49</strain>
    </source>
</reference>
<evidence type="ECO:0000256" key="1">
    <source>
        <dbReference type="SAM" id="MobiDB-lite"/>
    </source>
</evidence>
<dbReference type="EMBL" id="CH479346">
    <property type="protein sequence ID" value="EDW27193.1"/>
    <property type="molecule type" value="Genomic_DNA"/>
</dbReference>
<accession>B4HCJ8</accession>
<organism evidence="3">
    <name type="scientific">Drosophila persimilis</name>
    <name type="common">Fruit fly</name>
    <dbReference type="NCBI Taxonomy" id="7234"/>
    <lineage>
        <taxon>Eukaryota</taxon>
        <taxon>Metazoa</taxon>
        <taxon>Ecdysozoa</taxon>
        <taxon>Arthropoda</taxon>
        <taxon>Hexapoda</taxon>
        <taxon>Insecta</taxon>
        <taxon>Pterygota</taxon>
        <taxon>Neoptera</taxon>
        <taxon>Endopterygota</taxon>
        <taxon>Diptera</taxon>
        <taxon>Brachycera</taxon>
        <taxon>Muscomorpha</taxon>
        <taxon>Ephydroidea</taxon>
        <taxon>Drosophilidae</taxon>
        <taxon>Drosophila</taxon>
        <taxon>Sophophora</taxon>
    </lineage>
</organism>
<name>B4HCJ8_DROPE</name>
<sequence>MADENQENDVPHQGLHVPTSEVGSATPPDHSDKYWRTLLEAQNRNFMELIKSMQASKNSDEKAKVVTLPKYNPDAVGADASAWCKTVDILMAENPLEGSALVMALSDSLEGGASQ</sequence>
<dbReference type="HOGENOM" id="CLU_1867215_0_0_1"/>